<feature type="domain" description="ChsH2 rubredoxin-like zinc ribbon" evidence="2">
    <location>
        <begin position="35"/>
        <end position="69"/>
    </location>
</feature>
<accession>A0A4Q7UYV4</accession>
<proteinExistence type="predicted"/>
<dbReference type="Gene3D" id="6.10.30.10">
    <property type="match status" value="1"/>
</dbReference>
<dbReference type="InterPro" id="IPR052513">
    <property type="entry name" value="Thioester_dehydratase-like"/>
</dbReference>
<sequence length="160" mass="17332">MSTPTTNAGPQFYEQTWDLSYKHALGETTSRFLGALTEGKILGRRCPECERVLVPARSFCDRDHCATTDWVEVGTTGVIEMFTVVYEPFKNLPAPPYALAYATLEGADTALVGYVRGLDLSDQRTAVAALAVGTPVVVRFSDDPTGTAADYWFEPAAGSN</sequence>
<dbReference type="AlphaFoldDB" id="A0A4Q7UYV4"/>
<dbReference type="InterPro" id="IPR002878">
    <property type="entry name" value="ChsH2_C"/>
</dbReference>
<dbReference type="PANTHER" id="PTHR34075">
    <property type="entry name" value="BLR3430 PROTEIN"/>
    <property type="match status" value="1"/>
</dbReference>
<dbReference type="InterPro" id="IPR012340">
    <property type="entry name" value="NA-bd_OB-fold"/>
</dbReference>
<evidence type="ECO:0008006" key="5">
    <source>
        <dbReference type="Google" id="ProtNLM"/>
    </source>
</evidence>
<dbReference type="Pfam" id="PF01796">
    <property type="entry name" value="OB_ChsH2_C"/>
    <property type="match status" value="1"/>
</dbReference>
<dbReference type="Proteomes" id="UP000291591">
    <property type="component" value="Unassembled WGS sequence"/>
</dbReference>
<dbReference type="SUPFAM" id="SSF50249">
    <property type="entry name" value="Nucleic acid-binding proteins"/>
    <property type="match status" value="1"/>
</dbReference>
<evidence type="ECO:0000259" key="2">
    <source>
        <dbReference type="Pfam" id="PF12172"/>
    </source>
</evidence>
<gene>
    <name evidence="3" type="ORF">EV383_4034</name>
</gene>
<reference evidence="3 4" key="1">
    <citation type="submission" date="2019-02" db="EMBL/GenBank/DDBJ databases">
        <title>Sequencing the genomes of 1000 actinobacteria strains.</title>
        <authorList>
            <person name="Klenk H.-P."/>
        </authorList>
    </citation>
    <scope>NUCLEOTIDE SEQUENCE [LARGE SCALE GENOMIC DNA]</scope>
    <source>
        <strain evidence="3 4">DSM 45779</strain>
    </source>
</reference>
<comment type="caution">
    <text evidence="3">The sequence shown here is derived from an EMBL/GenBank/DDBJ whole genome shotgun (WGS) entry which is preliminary data.</text>
</comment>
<evidence type="ECO:0000313" key="4">
    <source>
        <dbReference type="Proteomes" id="UP000291591"/>
    </source>
</evidence>
<protein>
    <recommendedName>
        <fullName evidence="5">OB-fold protein</fullName>
    </recommendedName>
</protein>
<feature type="domain" description="ChsH2 C-terminal OB-fold" evidence="1">
    <location>
        <begin position="70"/>
        <end position="140"/>
    </location>
</feature>
<dbReference type="RefSeq" id="WP_130291318.1">
    <property type="nucleotide sequence ID" value="NZ_SHKL01000001.1"/>
</dbReference>
<keyword evidence="4" id="KW-1185">Reference proteome</keyword>
<organism evidence="3 4">
    <name type="scientific">Pseudonocardia sediminis</name>
    <dbReference type="NCBI Taxonomy" id="1397368"/>
    <lineage>
        <taxon>Bacteria</taxon>
        <taxon>Bacillati</taxon>
        <taxon>Actinomycetota</taxon>
        <taxon>Actinomycetes</taxon>
        <taxon>Pseudonocardiales</taxon>
        <taxon>Pseudonocardiaceae</taxon>
        <taxon>Pseudonocardia</taxon>
    </lineage>
</organism>
<dbReference type="PANTHER" id="PTHR34075:SF4">
    <property type="entry name" value="DUF35 DOMAIN-CONTAINING PROTEIN"/>
    <property type="match status" value="1"/>
</dbReference>
<name>A0A4Q7UYV4_PSEST</name>
<dbReference type="Pfam" id="PF12172">
    <property type="entry name" value="zf-ChsH2"/>
    <property type="match status" value="1"/>
</dbReference>
<dbReference type="EMBL" id="SHKL01000001">
    <property type="protein sequence ID" value="RZT87126.1"/>
    <property type="molecule type" value="Genomic_DNA"/>
</dbReference>
<dbReference type="InterPro" id="IPR022002">
    <property type="entry name" value="ChsH2_Znr"/>
</dbReference>
<evidence type="ECO:0000259" key="1">
    <source>
        <dbReference type="Pfam" id="PF01796"/>
    </source>
</evidence>
<dbReference type="OrthoDB" id="5124195at2"/>
<evidence type="ECO:0000313" key="3">
    <source>
        <dbReference type="EMBL" id="RZT87126.1"/>
    </source>
</evidence>